<dbReference type="Pfam" id="PF00023">
    <property type="entry name" value="Ank"/>
    <property type="match status" value="2"/>
</dbReference>
<sequence>MDRIVVPRNIGLQQYKTDQLLVEDNIRLVRNFHYTTVNNDKPVRLESDQATHESLTCYNREQLSLLVITALNGYDDVVRVLLTHCNSKLQIELKGRVILYDTKRMKNITVLHCACYRGHFTMTKTLIELGQANVQHGIRDYPLLIFMLQLLLTCGCEWLDSDAIESPVHDTPLRIICKRNRNPQIIKLLLNSGCHIDSVNKDGQIPFEYVNDKEIQALFPTKLISVPLKCLCARIIAQNHLNTIYLSLFPSTLKKFVFLHHNLHT</sequence>
<gene>
    <name evidence="3" type="ORF">XAT740_LOCUS26462</name>
</gene>
<proteinExistence type="predicted"/>
<dbReference type="SUPFAM" id="SSF48403">
    <property type="entry name" value="Ankyrin repeat"/>
    <property type="match status" value="1"/>
</dbReference>
<keyword evidence="1" id="KW-0677">Repeat</keyword>
<dbReference type="InterPro" id="IPR002110">
    <property type="entry name" value="Ankyrin_rpt"/>
</dbReference>
<dbReference type="PANTHER" id="PTHR24198">
    <property type="entry name" value="ANKYRIN REPEAT AND PROTEIN KINASE DOMAIN-CONTAINING PROTEIN"/>
    <property type="match status" value="1"/>
</dbReference>
<evidence type="ECO:0000256" key="1">
    <source>
        <dbReference type="ARBA" id="ARBA00022737"/>
    </source>
</evidence>
<dbReference type="SMART" id="SM00248">
    <property type="entry name" value="ANK"/>
    <property type="match status" value="3"/>
</dbReference>
<keyword evidence="2" id="KW-0040">ANK repeat</keyword>
<reference evidence="3" key="1">
    <citation type="submission" date="2021-02" db="EMBL/GenBank/DDBJ databases">
        <authorList>
            <person name="Nowell W R."/>
        </authorList>
    </citation>
    <scope>NUCLEOTIDE SEQUENCE</scope>
</reference>
<keyword evidence="4" id="KW-1185">Reference proteome</keyword>
<evidence type="ECO:0000256" key="2">
    <source>
        <dbReference type="ARBA" id="ARBA00023043"/>
    </source>
</evidence>
<evidence type="ECO:0000313" key="3">
    <source>
        <dbReference type="EMBL" id="CAF1254920.1"/>
    </source>
</evidence>
<dbReference type="Gene3D" id="1.25.40.20">
    <property type="entry name" value="Ankyrin repeat-containing domain"/>
    <property type="match status" value="1"/>
</dbReference>
<name>A0A815AF33_ADIRI</name>
<dbReference type="AlphaFoldDB" id="A0A815AF33"/>
<dbReference type="Proteomes" id="UP000663828">
    <property type="component" value="Unassembled WGS sequence"/>
</dbReference>
<protein>
    <submittedName>
        <fullName evidence="3">Uncharacterized protein</fullName>
    </submittedName>
</protein>
<dbReference type="PANTHER" id="PTHR24198:SF165">
    <property type="entry name" value="ANKYRIN REPEAT-CONTAINING PROTEIN-RELATED"/>
    <property type="match status" value="1"/>
</dbReference>
<dbReference type="InterPro" id="IPR036770">
    <property type="entry name" value="Ankyrin_rpt-contain_sf"/>
</dbReference>
<evidence type="ECO:0000313" key="4">
    <source>
        <dbReference type="Proteomes" id="UP000663828"/>
    </source>
</evidence>
<organism evidence="3 4">
    <name type="scientific">Adineta ricciae</name>
    <name type="common">Rotifer</name>
    <dbReference type="NCBI Taxonomy" id="249248"/>
    <lineage>
        <taxon>Eukaryota</taxon>
        <taxon>Metazoa</taxon>
        <taxon>Spiralia</taxon>
        <taxon>Gnathifera</taxon>
        <taxon>Rotifera</taxon>
        <taxon>Eurotatoria</taxon>
        <taxon>Bdelloidea</taxon>
        <taxon>Adinetida</taxon>
        <taxon>Adinetidae</taxon>
        <taxon>Adineta</taxon>
    </lineage>
</organism>
<dbReference type="EMBL" id="CAJNOR010002152">
    <property type="protein sequence ID" value="CAF1254920.1"/>
    <property type="molecule type" value="Genomic_DNA"/>
</dbReference>
<accession>A0A815AF33</accession>
<comment type="caution">
    <text evidence="3">The sequence shown here is derived from an EMBL/GenBank/DDBJ whole genome shotgun (WGS) entry which is preliminary data.</text>
</comment>